<feature type="binding site" evidence="7">
    <location>
        <position position="72"/>
    </location>
    <ligand>
        <name>AMP</name>
        <dbReference type="ChEBI" id="CHEBI:456215"/>
    </ligand>
</feature>
<feature type="compositionally biased region" description="Basic and acidic residues" evidence="8">
    <location>
        <begin position="184"/>
        <end position="203"/>
    </location>
</feature>
<feature type="region of interest" description="LID" evidence="7">
    <location>
        <begin position="163"/>
        <end position="200"/>
    </location>
</feature>
<comment type="catalytic activity">
    <reaction evidence="7">
        <text>a ribonucleoside 5'-triphosphate + AMP = a ribonucleoside 5'-diphosphate + ADP</text>
        <dbReference type="Rhea" id="RHEA:13749"/>
        <dbReference type="ChEBI" id="CHEBI:57930"/>
        <dbReference type="ChEBI" id="CHEBI:61557"/>
        <dbReference type="ChEBI" id="CHEBI:456215"/>
        <dbReference type="ChEBI" id="CHEBI:456216"/>
        <dbReference type="EC" id="2.7.4.10"/>
    </reaction>
</comment>
<evidence type="ECO:0000256" key="3">
    <source>
        <dbReference type="ARBA" id="ARBA00022741"/>
    </source>
</evidence>
<dbReference type="Proteomes" id="UP000094527">
    <property type="component" value="Unassembled WGS sequence"/>
</dbReference>
<comment type="similarity">
    <text evidence="7">Belongs to the adenylate kinase family. AK3 subfamily.</text>
</comment>
<feature type="region of interest" description="NMPbind" evidence="7">
    <location>
        <begin position="71"/>
        <end position="100"/>
    </location>
</feature>
<dbReference type="STRING" id="48709.A0A1D2NMR3"/>
<dbReference type="GO" id="GO:0005759">
    <property type="term" value="C:mitochondrial matrix"/>
    <property type="evidence" value="ECO:0007669"/>
    <property type="project" value="UniProtKB-SubCell"/>
</dbReference>
<dbReference type="Pfam" id="PF05191">
    <property type="entry name" value="ADK_lid"/>
    <property type="match status" value="1"/>
</dbReference>
<keyword evidence="3 7" id="KW-0547">Nucleotide-binding</keyword>
<organism evidence="10 11">
    <name type="scientific">Orchesella cincta</name>
    <name type="common">Springtail</name>
    <name type="synonym">Podura cincta</name>
    <dbReference type="NCBI Taxonomy" id="48709"/>
    <lineage>
        <taxon>Eukaryota</taxon>
        <taxon>Metazoa</taxon>
        <taxon>Ecdysozoa</taxon>
        <taxon>Arthropoda</taxon>
        <taxon>Hexapoda</taxon>
        <taxon>Collembola</taxon>
        <taxon>Entomobryomorpha</taxon>
        <taxon>Entomobryoidea</taxon>
        <taxon>Orchesellidae</taxon>
        <taxon>Orchesellinae</taxon>
        <taxon>Orchesella</taxon>
    </lineage>
</organism>
<evidence type="ECO:0000256" key="6">
    <source>
        <dbReference type="ARBA" id="ARBA00023134"/>
    </source>
</evidence>
<feature type="binding site" evidence="7">
    <location>
        <position position="77"/>
    </location>
    <ligand>
        <name>AMP</name>
        <dbReference type="ChEBI" id="CHEBI:456215"/>
    </ligand>
</feature>
<dbReference type="InterPro" id="IPR033690">
    <property type="entry name" value="Adenylat_kinase_CS"/>
</dbReference>
<evidence type="ECO:0000313" key="10">
    <source>
        <dbReference type="EMBL" id="ODN06554.1"/>
    </source>
</evidence>
<name>A0A1D2NMR3_ORCCI</name>
<feature type="binding site" evidence="7">
    <location>
        <begin position="173"/>
        <end position="174"/>
    </location>
    <ligand>
        <name>GTP</name>
        <dbReference type="ChEBI" id="CHEBI:37565"/>
    </ligand>
</feature>
<dbReference type="OrthoDB" id="439792at2759"/>
<evidence type="ECO:0000256" key="4">
    <source>
        <dbReference type="ARBA" id="ARBA00022777"/>
    </source>
</evidence>
<dbReference type="SUPFAM" id="SSF52540">
    <property type="entry name" value="P-loop containing nucleoside triphosphate hydrolases"/>
    <property type="match status" value="1"/>
</dbReference>
<dbReference type="InterPro" id="IPR007862">
    <property type="entry name" value="Adenylate_kinase_lid-dom"/>
</dbReference>
<dbReference type="EC" id="2.7.4.10" evidence="7"/>
<dbReference type="CDD" id="cd01428">
    <property type="entry name" value="ADK"/>
    <property type="match status" value="1"/>
</dbReference>
<keyword evidence="5 7" id="KW-0496">Mitochondrion</keyword>
<evidence type="ECO:0000256" key="7">
    <source>
        <dbReference type="HAMAP-Rule" id="MF_03169"/>
    </source>
</evidence>
<sequence>MLSKPVRQVIGLSGGAKMIVMSSLQGFKRAFSVTARNDRKKIHGIIFGAPGSGKGTISERIVKIFELKHLSSGDLLRAHINQKTEFGAKIAPIVNSGGLVGTELLAPLIDHELKLADSNKCGWLLDGYPRTVDQAALLDKSVAPNAVIYLNVPFATIIDRIKARWVHAPSGRVYNLDYNPPKTPGKDDQTGEPLTQREDDKPESVRKRLELYQKVADPVLDFYRSKNILREFKGTESNVIFPVVQAYLENYFIFVSANS</sequence>
<feature type="binding site" evidence="7">
    <location>
        <position position="208"/>
    </location>
    <ligand>
        <name>AMP</name>
        <dbReference type="ChEBI" id="CHEBI:456215"/>
    </ligand>
</feature>
<dbReference type="OMA" id="IVKDEYC"/>
<dbReference type="Pfam" id="PF00406">
    <property type="entry name" value="ADK"/>
    <property type="match status" value="1"/>
</dbReference>
<dbReference type="SUPFAM" id="SSF57774">
    <property type="entry name" value="Microbial and mitochondrial ADK, insert 'zinc finger' domain"/>
    <property type="match status" value="1"/>
</dbReference>
<keyword evidence="2 7" id="KW-0808">Transferase</keyword>
<feature type="domain" description="Adenylate kinase active site lid" evidence="9">
    <location>
        <begin position="164"/>
        <end position="199"/>
    </location>
</feature>
<protein>
    <recommendedName>
        <fullName evidence="7">GTP:AMP phosphotransferase, mitochondrial</fullName>
        <ecNumber evidence="7">2.7.4.10</ecNumber>
    </recommendedName>
    <alternativeName>
        <fullName evidence="7">Adenylate kinase 3</fullName>
        <shortName evidence="7">AK 3</shortName>
    </alternativeName>
</protein>
<dbReference type="PANTHER" id="PTHR23359">
    <property type="entry name" value="NUCLEOTIDE KINASE"/>
    <property type="match status" value="1"/>
</dbReference>
<dbReference type="AlphaFoldDB" id="A0A1D2NMR3"/>
<dbReference type="GO" id="GO:0004017">
    <property type="term" value="F:AMP kinase activity"/>
    <property type="evidence" value="ECO:0007669"/>
    <property type="project" value="InterPro"/>
</dbReference>
<dbReference type="EMBL" id="LJIJ01000003">
    <property type="protein sequence ID" value="ODN06554.1"/>
    <property type="molecule type" value="Genomic_DNA"/>
</dbReference>
<gene>
    <name evidence="10" type="ORF">Ocin01_00135</name>
</gene>
<dbReference type="PROSITE" id="PS00113">
    <property type="entry name" value="ADENYLATE_KINASE"/>
    <property type="match status" value="1"/>
</dbReference>
<dbReference type="GO" id="GO:0005524">
    <property type="term" value="F:ATP binding"/>
    <property type="evidence" value="ECO:0007669"/>
    <property type="project" value="InterPro"/>
</dbReference>
<comment type="caution">
    <text evidence="10">The sequence shown here is derived from an EMBL/GenBank/DDBJ whole genome shotgun (WGS) entry which is preliminary data.</text>
</comment>
<dbReference type="InterPro" id="IPR027417">
    <property type="entry name" value="P-loop_NTPase"/>
</dbReference>
<feature type="binding site" evidence="7">
    <location>
        <begin position="98"/>
        <end position="100"/>
    </location>
    <ligand>
        <name>AMP</name>
        <dbReference type="ChEBI" id="CHEBI:456215"/>
    </ligand>
</feature>
<dbReference type="GO" id="GO:0005525">
    <property type="term" value="F:GTP binding"/>
    <property type="evidence" value="ECO:0007669"/>
    <property type="project" value="UniProtKB-KW"/>
</dbReference>
<dbReference type="InterPro" id="IPR028586">
    <property type="entry name" value="AK3/Ak4_mitochondrial"/>
</dbReference>
<evidence type="ECO:0000259" key="9">
    <source>
        <dbReference type="Pfam" id="PF05191"/>
    </source>
</evidence>
<evidence type="ECO:0000313" key="11">
    <source>
        <dbReference type="Proteomes" id="UP000094527"/>
    </source>
</evidence>
<dbReference type="GO" id="GO:0046039">
    <property type="term" value="P:GTP metabolic process"/>
    <property type="evidence" value="ECO:0007669"/>
    <property type="project" value="UniProtKB-UniRule"/>
</dbReference>
<dbReference type="GO" id="GO:0046033">
    <property type="term" value="P:AMP metabolic process"/>
    <property type="evidence" value="ECO:0007669"/>
    <property type="project" value="UniProtKB-UniRule"/>
</dbReference>
<reference evidence="10 11" key="1">
    <citation type="journal article" date="2016" name="Genome Biol. Evol.">
        <title>Gene Family Evolution Reflects Adaptation to Soil Environmental Stressors in the Genome of the Collembolan Orchesella cincta.</title>
        <authorList>
            <person name="Faddeeva-Vakhrusheva A."/>
            <person name="Derks M.F."/>
            <person name="Anvar S.Y."/>
            <person name="Agamennone V."/>
            <person name="Suring W."/>
            <person name="Smit S."/>
            <person name="van Straalen N.M."/>
            <person name="Roelofs D."/>
        </authorList>
    </citation>
    <scope>NUCLEOTIDE SEQUENCE [LARGE SCALE GENOMIC DNA]</scope>
    <source>
        <tissue evidence="10">Mixed pool</tissue>
    </source>
</reference>
<keyword evidence="6 7" id="KW-0342">GTP-binding</keyword>
<dbReference type="GO" id="GO:0006172">
    <property type="term" value="P:ADP biosynthetic process"/>
    <property type="evidence" value="ECO:0007669"/>
    <property type="project" value="UniProtKB-UniRule"/>
</dbReference>
<dbReference type="GO" id="GO:0046041">
    <property type="term" value="P:ITP metabolic process"/>
    <property type="evidence" value="ECO:0007669"/>
    <property type="project" value="UniProtKB-UniRule"/>
</dbReference>
<keyword evidence="4 7" id="KW-0418">Kinase</keyword>
<evidence type="ECO:0000256" key="2">
    <source>
        <dbReference type="ARBA" id="ARBA00022679"/>
    </source>
</evidence>
<dbReference type="HAMAP" id="MF_00235">
    <property type="entry name" value="Adenylate_kinase_Adk"/>
    <property type="match status" value="1"/>
</dbReference>
<dbReference type="NCBIfam" id="TIGR01351">
    <property type="entry name" value="adk"/>
    <property type="match status" value="1"/>
</dbReference>
<feature type="binding site" evidence="7">
    <location>
        <position position="134"/>
    </location>
    <ligand>
        <name>AMP</name>
        <dbReference type="ChEBI" id="CHEBI:456215"/>
    </ligand>
</feature>
<dbReference type="GO" id="GO:0046899">
    <property type="term" value="F:nucleoside triphosphate adenylate kinase activity"/>
    <property type="evidence" value="ECO:0007669"/>
    <property type="project" value="UniProtKB-UniRule"/>
</dbReference>
<dbReference type="HAMAP" id="MF_03169">
    <property type="entry name" value="Adenylate_kinase_AK3"/>
    <property type="match status" value="1"/>
</dbReference>
<feature type="binding site" evidence="7">
    <location>
        <position position="164"/>
    </location>
    <ligand>
        <name>GTP</name>
        <dbReference type="ChEBI" id="CHEBI:37565"/>
    </ligand>
</feature>
<evidence type="ECO:0000256" key="8">
    <source>
        <dbReference type="SAM" id="MobiDB-lite"/>
    </source>
</evidence>
<dbReference type="InterPro" id="IPR006259">
    <property type="entry name" value="Adenyl_kin_sub"/>
</dbReference>
<comment type="caution">
    <text evidence="7">Lacks conserved residue(s) required for the propagation of feature annotation.</text>
</comment>
<dbReference type="FunFam" id="3.40.50.300:FF:000106">
    <property type="entry name" value="Adenylate kinase mitochondrial"/>
    <property type="match status" value="1"/>
</dbReference>
<dbReference type="InterPro" id="IPR036193">
    <property type="entry name" value="ADK_active_lid_dom_sf"/>
</dbReference>
<feature type="binding site" evidence="7">
    <location>
        <begin position="51"/>
        <end position="56"/>
    </location>
    <ligand>
        <name>GTP</name>
        <dbReference type="ChEBI" id="CHEBI:37565"/>
    </ligand>
</feature>
<keyword evidence="11" id="KW-1185">Reference proteome</keyword>
<dbReference type="PRINTS" id="PR00094">
    <property type="entry name" value="ADENYLTKNASE"/>
</dbReference>
<dbReference type="InterPro" id="IPR000850">
    <property type="entry name" value="Adenylat/UMP-CMP_kin"/>
</dbReference>
<dbReference type="Gene3D" id="3.40.50.300">
    <property type="entry name" value="P-loop containing nucleotide triphosphate hydrolases"/>
    <property type="match status" value="1"/>
</dbReference>
<comment type="subunit">
    <text evidence="7">Monomer.</text>
</comment>
<feature type="region of interest" description="Disordered" evidence="8">
    <location>
        <begin position="176"/>
        <end position="203"/>
    </location>
</feature>
<comment type="function">
    <text evidence="7">Involved in maintaining the homeostasis of cellular nucleotides by catalyzing the interconversion of nucleoside phosphates. Has GTP:AMP phosphotransferase and ITP:AMP phosphotransferase activities.</text>
</comment>
<accession>A0A1D2NMR3</accession>
<proteinExistence type="inferred from homology"/>
<feature type="binding site" evidence="7">
    <location>
        <position position="237"/>
    </location>
    <ligand>
        <name>GTP</name>
        <dbReference type="ChEBI" id="CHEBI:37565"/>
    </ligand>
</feature>
<comment type="domain">
    <text evidence="7">Consists of three domains, a large central CORE domain and two small peripheral domains, NMPbind and LID, which undergo movements during catalysis. The LID domain closes over the site of phosphoryl transfer upon GTP binding. Assembling and dissambling the active center during each catalytic cycle provides an effective means to prevent GTP hydrolysis.</text>
</comment>
<evidence type="ECO:0000256" key="1">
    <source>
        <dbReference type="ARBA" id="ARBA00004305"/>
    </source>
</evidence>
<feature type="binding site" evidence="7">
    <location>
        <position position="197"/>
    </location>
    <ligand>
        <name>AMP</name>
        <dbReference type="ChEBI" id="CHEBI:456215"/>
    </ligand>
</feature>
<comment type="subcellular location">
    <subcellularLocation>
        <location evidence="1 7">Mitochondrion matrix</location>
    </subcellularLocation>
</comment>
<evidence type="ECO:0000256" key="5">
    <source>
        <dbReference type="ARBA" id="ARBA00023128"/>
    </source>
</evidence>